<evidence type="ECO:0000256" key="1">
    <source>
        <dbReference type="SAM" id="Phobius"/>
    </source>
</evidence>
<name>A0ABT9NXV5_9ACTN</name>
<feature type="transmembrane region" description="Helical" evidence="1">
    <location>
        <begin position="7"/>
        <end position="30"/>
    </location>
</feature>
<keyword evidence="3" id="KW-1185">Reference proteome</keyword>
<reference evidence="2 3" key="1">
    <citation type="submission" date="2023-07" db="EMBL/GenBank/DDBJ databases">
        <title>Sequencing the genomes of 1000 actinobacteria strains.</title>
        <authorList>
            <person name="Klenk H.-P."/>
        </authorList>
    </citation>
    <scope>NUCLEOTIDE SEQUENCE [LARGE SCALE GENOMIC DNA]</scope>
    <source>
        <strain evidence="2 3">DSM 44388</strain>
    </source>
</reference>
<keyword evidence="1" id="KW-1133">Transmembrane helix</keyword>
<gene>
    <name evidence="2" type="ORF">J2S57_001007</name>
</gene>
<dbReference type="EMBL" id="JAUSQZ010000001">
    <property type="protein sequence ID" value="MDP9825258.1"/>
    <property type="molecule type" value="Genomic_DNA"/>
</dbReference>
<keyword evidence="1" id="KW-0812">Transmembrane</keyword>
<accession>A0ABT9NXV5</accession>
<dbReference type="Proteomes" id="UP001235712">
    <property type="component" value="Unassembled WGS sequence"/>
</dbReference>
<evidence type="ECO:0000313" key="2">
    <source>
        <dbReference type="EMBL" id="MDP9825258.1"/>
    </source>
</evidence>
<organism evidence="2 3">
    <name type="scientific">Kineosporia succinea</name>
    <dbReference type="NCBI Taxonomy" id="84632"/>
    <lineage>
        <taxon>Bacteria</taxon>
        <taxon>Bacillati</taxon>
        <taxon>Actinomycetota</taxon>
        <taxon>Actinomycetes</taxon>
        <taxon>Kineosporiales</taxon>
        <taxon>Kineosporiaceae</taxon>
        <taxon>Kineosporia</taxon>
    </lineage>
</organism>
<feature type="transmembrane region" description="Helical" evidence="1">
    <location>
        <begin position="99"/>
        <end position="118"/>
    </location>
</feature>
<proteinExistence type="predicted"/>
<feature type="transmembrane region" description="Helical" evidence="1">
    <location>
        <begin position="68"/>
        <end position="93"/>
    </location>
</feature>
<sequence length="152" mass="16081">MRTEVWYPLICFAIFAGVVQMFVGALVALPGKASGWLIWGAALFSGALMLTSGSWATKTWIGDLIEKLVSSTPIIGLGLAVGFMLIIVAGLAAGVPDEWMAYSASTMLIVAMFLVPSLSTSVPIRGDIPDGLKTVADNATQFSVEFTDGWFS</sequence>
<dbReference type="RefSeq" id="WP_307238862.1">
    <property type="nucleotide sequence ID" value="NZ_JAUSQZ010000001.1"/>
</dbReference>
<protein>
    <submittedName>
        <fullName evidence="2">Uncharacterized membrane protein YgdD (TMEM256/DUF423 family)</fullName>
    </submittedName>
</protein>
<keyword evidence="1" id="KW-0472">Membrane</keyword>
<comment type="caution">
    <text evidence="2">The sequence shown here is derived from an EMBL/GenBank/DDBJ whole genome shotgun (WGS) entry which is preliminary data.</text>
</comment>
<evidence type="ECO:0000313" key="3">
    <source>
        <dbReference type="Proteomes" id="UP001235712"/>
    </source>
</evidence>
<feature type="transmembrane region" description="Helical" evidence="1">
    <location>
        <begin position="36"/>
        <end position="56"/>
    </location>
</feature>